<feature type="compositionally biased region" description="Polar residues" evidence="7">
    <location>
        <begin position="103"/>
        <end position="119"/>
    </location>
</feature>
<keyword evidence="2" id="KW-0479">Metal-binding</keyword>
<accession>A0A1X7AJT6</accession>
<gene>
    <name evidence="10" type="ORF">EHSB41UT_02336</name>
</gene>
<keyword evidence="4" id="KW-0863">Zinc-finger</keyword>
<feature type="region of interest" description="Disordered" evidence="7">
    <location>
        <begin position="103"/>
        <end position="128"/>
    </location>
</feature>
<dbReference type="PANTHER" id="PTHR11685">
    <property type="entry name" value="RBR FAMILY RING FINGER AND IBR DOMAIN-CONTAINING"/>
    <property type="match status" value="1"/>
</dbReference>
<keyword evidence="6" id="KW-0862">Zinc</keyword>
<feature type="compositionally biased region" description="Polar residues" evidence="7">
    <location>
        <begin position="78"/>
        <end position="88"/>
    </location>
</feature>
<name>A0A1X7AJT6_9GAMM</name>
<dbReference type="PROSITE" id="PS50089">
    <property type="entry name" value="ZF_RING_2"/>
    <property type="match status" value="1"/>
</dbReference>
<dbReference type="PROSITE" id="PS00518">
    <property type="entry name" value="ZF_RING_1"/>
    <property type="match status" value="1"/>
</dbReference>
<feature type="region of interest" description="Disordered" evidence="7">
    <location>
        <begin position="78"/>
        <end position="97"/>
    </location>
</feature>
<evidence type="ECO:0000256" key="1">
    <source>
        <dbReference type="ARBA" id="ARBA00022679"/>
    </source>
</evidence>
<keyword evidence="1" id="KW-0808">Transferase</keyword>
<dbReference type="CDD" id="cd20336">
    <property type="entry name" value="Rcat_RBR"/>
    <property type="match status" value="1"/>
</dbReference>
<dbReference type="PROSITE" id="PS51873">
    <property type="entry name" value="TRIAD"/>
    <property type="match status" value="1"/>
</dbReference>
<dbReference type="Pfam" id="PF22191">
    <property type="entry name" value="IBR_1"/>
    <property type="match status" value="1"/>
</dbReference>
<proteinExistence type="predicted"/>
<dbReference type="InterPro" id="IPR013083">
    <property type="entry name" value="Znf_RING/FYVE/PHD"/>
</dbReference>
<evidence type="ECO:0000256" key="2">
    <source>
        <dbReference type="ARBA" id="ARBA00022723"/>
    </source>
</evidence>
<dbReference type="Gene3D" id="1.20.120.1750">
    <property type="match status" value="1"/>
</dbReference>
<dbReference type="EMBL" id="FWPT01000005">
    <property type="protein sequence ID" value="SMA47193.1"/>
    <property type="molecule type" value="Genomic_DNA"/>
</dbReference>
<evidence type="ECO:0000256" key="7">
    <source>
        <dbReference type="SAM" id="MobiDB-lite"/>
    </source>
</evidence>
<evidence type="ECO:0000256" key="3">
    <source>
        <dbReference type="ARBA" id="ARBA00022737"/>
    </source>
</evidence>
<keyword evidence="5" id="KW-0833">Ubl conjugation pathway</keyword>
<protein>
    <submittedName>
        <fullName evidence="10">IBR domain protein</fullName>
    </submittedName>
</protein>
<dbReference type="GO" id="GO:0008270">
    <property type="term" value="F:zinc ion binding"/>
    <property type="evidence" value="ECO:0007669"/>
    <property type="project" value="UniProtKB-KW"/>
</dbReference>
<dbReference type="InterPro" id="IPR017907">
    <property type="entry name" value="Znf_RING_CS"/>
</dbReference>
<feature type="domain" description="RING-type" evidence="9">
    <location>
        <begin position="167"/>
        <end position="407"/>
    </location>
</feature>
<dbReference type="InterPro" id="IPR044066">
    <property type="entry name" value="TRIAD_supradom"/>
</dbReference>
<sequence length="463" mass="52212">MLPLRRKTILPKAGPKPKRKPKTSALTPQQDVPATTTSQTHYGDLARAPLQEFQGRYSENTRPSGTRQFITSHTVSYVTTTRSNNSSEGRGGPTRHVRQHLTTSVQPYQRPQPGTSTATVPLPPPEDHEPILSQSELWEQQLIMQQLHQEQQKRIQLEKMTLNEEESLMTCDICVAEVTRDLTSVIPACKHTFCNECVKGHINSSATWPYTCASSWCNKRIPDLVLGHAIGPRAVDQQKTRVLEKTLESGATGIGSICKNTSCLSFDVYPRDSNSQLFCKVCEQSFCKDCTTWPFHKGISCMKALEERVRKGDQAAQSELDTLKQIELDQHDHRVARCPGVLKDSQGKPLVPSQTCNAPIEKPEGCNHMNCTVCKHQFCFLCKRDWVVGKPCNPNSHDNFYKCTFCPLCNRKSNVIVDKKSDKATCRDHNPFHEFCTTCHNPWTEGHNTLSNPNHCRFLRVTL</sequence>
<feature type="compositionally biased region" description="Basic residues" evidence="7">
    <location>
        <begin position="1"/>
        <end position="22"/>
    </location>
</feature>
<evidence type="ECO:0000313" key="11">
    <source>
        <dbReference type="Proteomes" id="UP000196573"/>
    </source>
</evidence>
<evidence type="ECO:0000256" key="4">
    <source>
        <dbReference type="ARBA" id="ARBA00022771"/>
    </source>
</evidence>
<dbReference type="SUPFAM" id="SSF57850">
    <property type="entry name" value="RING/U-box"/>
    <property type="match status" value="2"/>
</dbReference>
<reference evidence="10 11" key="1">
    <citation type="submission" date="2017-03" db="EMBL/GenBank/DDBJ databases">
        <authorList>
            <person name="Afonso C.L."/>
            <person name="Miller P.J."/>
            <person name="Scott M.A."/>
            <person name="Spackman E."/>
            <person name="Goraichik I."/>
            <person name="Dimitrov K.M."/>
            <person name="Suarez D.L."/>
            <person name="Swayne D.E."/>
        </authorList>
    </citation>
    <scope>NUCLEOTIDE SEQUENCE [LARGE SCALE GENOMIC DNA]</scope>
    <source>
        <strain evidence="10">SB41UT1</strain>
    </source>
</reference>
<dbReference type="AlphaFoldDB" id="A0A1X7AJT6"/>
<feature type="compositionally biased region" description="Polar residues" evidence="7">
    <location>
        <begin position="24"/>
        <end position="41"/>
    </location>
</feature>
<dbReference type="InterPro" id="IPR031127">
    <property type="entry name" value="E3_UB_ligase_RBR"/>
</dbReference>
<dbReference type="Proteomes" id="UP000196573">
    <property type="component" value="Unassembled WGS sequence"/>
</dbReference>
<keyword evidence="11" id="KW-1185">Reference proteome</keyword>
<evidence type="ECO:0000313" key="10">
    <source>
        <dbReference type="EMBL" id="SMA47193.1"/>
    </source>
</evidence>
<dbReference type="GO" id="GO:0004842">
    <property type="term" value="F:ubiquitin-protein transferase activity"/>
    <property type="evidence" value="ECO:0007669"/>
    <property type="project" value="InterPro"/>
</dbReference>
<evidence type="ECO:0000256" key="5">
    <source>
        <dbReference type="ARBA" id="ARBA00022786"/>
    </source>
</evidence>
<dbReference type="InterPro" id="IPR001841">
    <property type="entry name" value="Znf_RING"/>
</dbReference>
<feature type="domain" description="RING-type" evidence="8">
    <location>
        <begin position="171"/>
        <end position="212"/>
    </location>
</feature>
<keyword evidence="3" id="KW-0677">Repeat</keyword>
<evidence type="ECO:0000259" key="8">
    <source>
        <dbReference type="PROSITE" id="PS50089"/>
    </source>
</evidence>
<dbReference type="Gene3D" id="3.30.40.10">
    <property type="entry name" value="Zinc/RING finger domain, C3HC4 (zinc finger)"/>
    <property type="match status" value="1"/>
</dbReference>
<organism evidence="10 11">
    <name type="scientific">Parendozoicomonas haliclonae</name>
    <dbReference type="NCBI Taxonomy" id="1960125"/>
    <lineage>
        <taxon>Bacteria</taxon>
        <taxon>Pseudomonadati</taxon>
        <taxon>Pseudomonadota</taxon>
        <taxon>Gammaproteobacteria</taxon>
        <taxon>Oceanospirillales</taxon>
        <taxon>Endozoicomonadaceae</taxon>
        <taxon>Parendozoicomonas</taxon>
    </lineage>
</organism>
<evidence type="ECO:0000256" key="6">
    <source>
        <dbReference type="ARBA" id="ARBA00022833"/>
    </source>
</evidence>
<feature type="region of interest" description="Disordered" evidence="7">
    <location>
        <begin position="1"/>
        <end position="43"/>
    </location>
</feature>
<evidence type="ECO:0000259" key="9">
    <source>
        <dbReference type="PROSITE" id="PS51873"/>
    </source>
</evidence>
<dbReference type="GO" id="GO:0016567">
    <property type="term" value="P:protein ubiquitination"/>
    <property type="evidence" value="ECO:0007669"/>
    <property type="project" value="InterPro"/>
</dbReference>